<organism evidence="1">
    <name type="scientific">uncultured virus</name>
    <dbReference type="NCBI Taxonomy" id="340016"/>
    <lineage>
        <taxon>Viruses</taxon>
        <taxon>environmental samples</taxon>
    </lineage>
</organism>
<gene>
    <name evidence="1" type="primary">Rep</name>
</gene>
<accession>A0A2K9LRZ7</accession>
<name>A0A2K9LRZ7_9VIRU</name>
<evidence type="ECO:0000313" key="1">
    <source>
        <dbReference type="EMBL" id="AUM61666.1"/>
    </source>
</evidence>
<reference evidence="1" key="1">
    <citation type="submission" date="2017-01" db="EMBL/GenBank/DDBJ databases">
        <title>High-throughput sequencing uncovers low homogeneity in the biogeography of single-stranded DNA viruses.</title>
        <authorList>
            <person name="Pearson V.M."/>
            <person name="Rokyta D.R."/>
        </authorList>
    </citation>
    <scope>NUCLEOTIDE SEQUENCE</scope>
</reference>
<dbReference type="EMBL" id="KY487796">
    <property type="protein sequence ID" value="AUM61666.1"/>
    <property type="molecule type" value="Genomic_DNA"/>
</dbReference>
<protein>
    <submittedName>
        <fullName evidence="1">Rep</fullName>
    </submittedName>
</protein>
<proteinExistence type="predicted"/>
<sequence>MVKIKCKDDRTIHWYYDEIGGAGKSTMTKWMISKYKAQQLSGSFKDIAYEWDRRPIAIFDIPKNYDKGYYPYGAMEALKNGFISSSKYESCTKMFPVPHVIVFSNDLPDETKFSSGRVKIHKLVKLKDKDKVPKPISQDAQGPNDFLISEK</sequence>